<keyword evidence="2" id="KW-1185">Reference proteome</keyword>
<dbReference type="RefSeq" id="WP_380253641.1">
    <property type="nucleotide sequence ID" value="NZ_JBHUII010000011.1"/>
</dbReference>
<reference evidence="2" key="1">
    <citation type="journal article" date="2019" name="Int. J. Syst. Evol. Microbiol.">
        <title>The Global Catalogue of Microorganisms (GCM) 10K type strain sequencing project: providing services to taxonomists for standard genome sequencing and annotation.</title>
        <authorList>
            <consortium name="The Broad Institute Genomics Platform"/>
            <consortium name="The Broad Institute Genome Sequencing Center for Infectious Disease"/>
            <person name="Wu L."/>
            <person name="Ma J."/>
        </authorList>
    </citation>
    <scope>NUCLEOTIDE SEQUENCE [LARGE SCALE GENOMIC DNA]</scope>
    <source>
        <strain evidence="2">CGMCC 4.7192</strain>
    </source>
</reference>
<protein>
    <submittedName>
        <fullName evidence="1">Uncharacterized protein</fullName>
    </submittedName>
</protein>
<proteinExistence type="predicted"/>
<evidence type="ECO:0000313" key="2">
    <source>
        <dbReference type="Proteomes" id="UP001597294"/>
    </source>
</evidence>
<evidence type="ECO:0000313" key="1">
    <source>
        <dbReference type="EMBL" id="MFD2207223.1"/>
    </source>
</evidence>
<organism evidence="1 2">
    <name type="scientific">Kiloniella antarctica</name>
    <dbReference type="NCBI Taxonomy" id="1550907"/>
    <lineage>
        <taxon>Bacteria</taxon>
        <taxon>Pseudomonadati</taxon>
        <taxon>Pseudomonadota</taxon>
        <taxon>Alphaproteobacteria</taxon>
        <taxon>Rhodospirillales</taxon>
        <taxon>Kiloniellaceae</taxon>
        <taxon>Kiloniella</taxon>
    </lineage>
</organism>
<name>A0ABW5BM28_9PROT</name>
<dbReference type="EMBL" id="JBHUII010000011">
    <property type="protein sequence ID" value="MFD2207223.1"/>
    <property type="molecule type" value="Genomic_DNA"/>
</dbReference>
<comment type="caution">
    <text evidence="1">The sequence shown here is derived from an EMBL/GenBank/DDBJ whole genome shotgun (WGS) entry which is preliminary data.</text>
</comment>
<gene>
    <name evidence="1" type="ORF">ACFSKO_16465</name>
</gene>
<accession>A0ABW5BM28</accession>
<sequence length="108" mass="12093">MNKSTVFGLTFIALWALLGSPKKDLANFLFEDDAAPWEEVVAFYYPDASNLSKHQEVSGLSDASECRAVIRRLASHNDDPMVLRGDYECGIGRLESYGAMQVFRITTR</sequence>
<dbReference type="Proteomes" id="UP001597294">
    <property type="component" value="Unassembled WGS sequence"/>
</dbReference>